<proteinExistence type="predicted"/>
<keyword evidence="3" id="KW-1185">Reference proteome</keyword>
<dbReference type="Gene3D" id="1.20.141.10">
    <property type="entry name" value="Chitosanase, subunit A, domain 1"/>
    <property type="match status" value="1"/>
</dbReference>
<name>A0A7M1RW61_9CAUD</name>
<feature type="domain" description="TtsA-like Glycoside hydrolase family 108" evidence="1">
    <location>
        <begin position="9"/>
        <end position="111"/>
    </location>
</feature>
<dbReference type="InterPro" id="IPR008565">
    <property type="entry name" value="TtsA-like_GH18_dom"/>
</dbReference>
<dbReference type="RefSeq" id="YP_010110801.1">
    <property type="nucleotide sequence ID" value="NC_055874.1"/>
</dbReference>
<accession>A0A7M1RW61</accession>
<reference evidence="2 3" key="1">
    <citation type="submission" date="2020-07" db="EMBL/GenBank/DDBJ databases">
        <title>Taxonomic proposal: Crassvirales, a new order of highly abundant and diverse bacterial viruses.</title>
        <authorList>
            <person name="Shkoporov A.N."/>
            <person name="Stockdale S.R."/>
            <person name="Guerin E."/>
            <person name="Ross R.P."/>
            <person name="Hill C."/>
        </authorList>
    </citation>
    <scope>NUCLEOTIDE SEQUENCE [LARGE SCALE GENOMIC DNA]</scope>
</reference>
<evidence type="ECO:0000259" key="1">
    <source>
        <dbReference type="Pfam" id="PF05838"/>
    </source>
</evidence>
<dbReference type="SUPFAM" id="SSF53955">
    <property type="entry name" value="Lysozyme-like"/>
    <property type="match status" value="1"/>
</dbReference>
<dbReference type="Proteomes" id="UP000594037">
    <property type="component" value="Segment"/>
</dbReference>
<dbReference type="GeneID" id="65129121"/>
<dbReference type="InterPro" id="IPR023346">
    <property type="entry name" value="Lysozyme-like_dom_sf"/>
</dbReference>
<organism evidence="2 3">
    <name type="scientific">uncultured phage cr3_1</name>
    <dbReference type="NCBI Taxonomy" id="2772065"/>
    <lineage>
        <taxon>Viruses</taxon>
        <taxon>Duplodnaviria</taxon>
        <taxon>Heunggongvirae</taxon>
        <taxon>Uroviricota</taxon>
        <taxon>Caudoviricetes</taxon>
        <taxon>Crassvirales</taxon>
        <taxon>Intestiviridae</taxon>
        <taxon>Crudevirinae</taxon>
        <taxon>Diorhovirus</taxon>
        <taxon>Diorhovirus intestinalis</taxon>
    </lineage>
</organism>
<dbReference type="KEGG" id="vg:65129121"/>
<protein>
    <submittedName>
        <fullName evidence="2">Secretion activator protein-like protein</fullName>
    </submittedName>
</protein>
<evidence type="ECO:0000313" key="3">
    <source>
        <dbReference type="Proteomes" id="UP000594037"/>
    </source>
</evidence>
<sequence length="144" mass="16090">MADFKTALNKVLKWEAGYVNDPDDSGGETFAGVSRNNNRTWKGWVLIDKHKVGIMLPQGLSRLNDKLFADKELMSLVDDIYKTKYWDPIQLDLITSQRVAEEIFDTAVNMGVGTAVKFAYEACGLPTSTKVTDELITTLVKIKS</sequence>
<evidence type="ECO:0000313" key="2">
    <source>
        <dbReference type="EMBL" id="QOR58643.1"/>
    </source>
</evidence>
<dbReference type="Pfam" id="PF05838">
    <property type="entry name" value="Glyco_hydro_108"/>
    <property type="match status" value="1"/>
</dbReference>
<dbReference type="EMBL" id="MT774381">
    <property type="protein sequence ID" value="QOR58643.1"/>
    <property type="molecule type" value="Genomic_DNA"/>
</dbReference>